<reference evidence="5" key="2">
    <citation type="submission" date="2025-09" db="UniProtKB">
        <authorList>
            <consortium name="Ensembl"/>
        </authorList>
    </citation>
    <scope>IDENTIFICATION</scope>
</reference>
<sequence>MRPTTVVSSANFTMWLVVDLAHRVMKVEDEGQAAEKTSQTEACFPDMCDLLKDFGALREKMGIMETRLKESENQIHELKNKETTRVAFSAATGGNNNSIGPFSTDRTLVFRKVITNIGNTYNTETGVFAAPVTGTYYFTLFHHAGGTHTASLSLIKNNVVVVMTYDHPSTQDTARHNLSVVLQHRGNQTQVRLMTQVKTVRVITMEGNTQRKEWTQETLRTTTK</sequence>
<dbReference type="Pfam" id="PF00386">
    <property type="entry name" value="C1q"/>
    <property type="match status" value="1"/>
</dbReference>
<dbReference type="PANTHER" id="PTHR22923:SF102">
    <property type="entry name" value="CEREBELLIN 13-RELATED"/>
    <property type="match status" value="1"/>
</dbReference>
<dbReference type="InterPro" id="IPR050822">
    <property type="entry name" value="Cerebellin_Synaptic_Org"/>
</dbReference>
<evidence type="ECO:0000313" key="5">
    <source>
        <dbReference type="Ensembl" id="ENSLBEP00000003008.1"/>
    </source>
</evidence>
<dbReference type="PROSITE" id="PS50871">
    <property type="entry name" value="C1Q"/>
    <property type="match status" value="1"/>
</dbReference>
<dbReference type="Gene3D" id="2.60.120.40">
    <property type="match status" value="1"/>
</dbReference>
<evidence type="ECO:0000256" key="1">
    <source>
        <dbReference type="ARBA" id="ARBA00004613"/>
    </source>
</evidence>
<feature type="domain" description="C1q" evidence="4">
    <location>
        <begin position="81"/>
        <end position="224"/>
    </location>
</feature>
<dbReference type="InterPro" id="IPR008983">
    <property type="entry name" value="Tumour_necrosis_fac-like_dom"/>
</dbReference>
<keyword evidence="2" id="KW-0964">Secreted</keyword>
<dbReference type="GeneTree" id="ENSGT00940000163520"/>
<keyword evidence="3" id="KW-0732">Signal</keyword>
<name>A0A3Q3E7I6_9LABR</name>
<proteinExistence type="predicted"/>
<evidence type="ECO:0000256" key="3">
    <source>
        <dbReference type="ARBA" id="ARBA00022729"/>
    </source>
</evidence>
<evidence type="ECO:0000256" key="2">
    <source>
        <dbReference type="ARBA" id="ARBA00022525"/>
    </source>
</evidence>
<dbReference type="SMART" id="SM00110">
    <property type="entry name" value="C1Q"/>
    <property type="match status" value="1"/>
</dbReference>
<dbReference type="AlphaFoldDB" id="A0A3Q3E7I6"/>
<dbReference type="InParanoid" id="A0A3Q3E7I6"/>
<comment type="subcellular location">
    <subcellularLocation>
        <location evidence="1">Secreted</location>
    </subcellularLocation>
</comment>
<protein>
    <recommendedName>
        <fullName evidence="4">C1q domain-containing protein</fullName>
    </recommendedName>
</protein>
<accession>A0A3Q3E7I6</accession>
<dbReference type="InterPro" id="IPR001073">
    <property type="entry name" value="C1q_dom"/>
</dbReference>
<keyword evidence="6" id="KW-1185">Reference proteome</keyword>
<evidence type="ECO:0000259" key="4">
    <source>
        <dbReference type="PROSITE" id="PS50871"/>
    </source>
</evidence>
<organism evidence="5 6">
    <name type="scientific">Labrus bergylta</name>
    <name type="common">ballan wrasse</name>
    <dbReference type="NCBI Taxonomy" id="56723"/>
    <lineage>
        <taxon>Eukaryota</taxon>
        <taxon>Metazoa</taxon>
        <taxon>Chordata</taxon>
        <taxon>Craniata</taxon>
        <taxon>Vertebrata</taxon>
        <taxon>Euteleostomi</taxon>
        <taxon>Actinopterygii</taxon>
        <taxon>Neopterygii</taxon>
        <taxon>Teleostei</taxon>
        <taxon>Neoteleostei</taxon>
        <taxon>Acanthomorphata</taxon>
        <taxon>Eupercaria</taxon>
        <taxon>Labriformes</taxon>
        <taxon>Labridae</taxon>
        <taxon>Labrus</taxon>
    </lineage>
</organism>
<evidence type="ECO:0000313" key="6">
    <source>
        <dbReference type="Proteomes" id="UP000261660"/>
    </source>
</evidence>
<dbReference type="Proteomes" id="UP000261660">
    <property type="component" value="Unplaced"/>
</dbReference>
<dbReference type="Ensembl" id="ENSLBET00000003171.1">
    <property type="protein sequence ID" value="ENSLBEP00000003008.1"/>
    <property type="gene ID" value="ENSLBEG00000002349.1"/>
</dbReference>
<dbReference type="PANTHER" id="PTHR22923">
    <property type="entry name" value="CEREBELLIN-RELATED"/>
    <property type="match status" value="1"/>
</dbReference>
<dbReference type="GO" id="GO:0005576">
    <property type="term" value="C:extracellular region"/>
    <property type="evidence" value="ECO:0007669"/>
    <property type="project" value="UniProtKB-SubCell"/>
</dbReference>
<dbReference type="SUPFAM" id="SSF49842">
    <property type="entry name" value="TNF-like"/>
    <property type="match status" value="1"/>
</dbReference>
<reference evidence="5" key="1">
    <citation type="submission" date="2025-08" db="UniProtKB">
        <authorList>
            <consortium name="Ensembl"/>
        </authorList>
    </citation>
    <scope>IDENTIFICATION</scope>
</reference>